<evidence type="ECO:0000259" key="2">
    <source>
        <dbReference type="PROSITE" id="PS50181"/>
    </source>
</evidence>
<proteinExistence type="predicted"/>
<dbReference type="PANTHER" id="PTHR31672">
    <property type="entry name" value="BNACNNG10540D PROTEIN"/>
    <property type="match status" value="1"/>
</dbReference>
<name>A0A5N6R7R6_9ROSI</name>
<evidence type="ECO:0000313" key="3">
    <source>
        <dbReference type="EMBL" id="KAE8057059.1"/>
    </source>
</evidence>
<dbReference type="Gene3D" id="2.120.10.80">
    <property type="entry name" value="Kelch-type beta propeller"/>
    <property type="match status" value="1"/>
</dbReference>
<keyword evidence="4" id="KW-1185">Reference proteome</keyword>
<dbReference type="SUPFAM" id="SSF81383">
    <property type="entry name" value="F-box domain"/>
    <property type="match status" value="1"/>
</dbReference>
<evidence type="ECO:0000256" key="1">
    <source>
        <dbReference type="SAM" id="MobiDB-lite"/>
    </source>
</evidence>
<dbReference type="PANTHER" id="PTHR31672:SF12">
    <property type="entry name" value="F-BOX DOMAIN-CONTAINING PROTEIN"/>
    <property type="match status" value="1"/>
</dbReference>
<dbReference type="SMART" id="SM00256">
    <property type="entry name" value="FBOX"/>
    <property type="match status" value="1"/>
</dbReference>
<dbReference type="PROSITE" id="PS50181">
    <property type="entry name" value="FBOX"/>
    <property type="match status" value="1"/>
</dbReference>
<dbReference type="FunFam" id="2.120.10.80:FF:000169">
    <property type="entry name" value="F-box family protein"/>
    <property type="match status" value="1"/>
</dbReference>
<dbReference type="Proteomes" id="UP000327013">
    <property type="component" value="Chromosome 5"/>
</dbReference>
<dbReference type="InterPro" id="IPR036047">
    <property type="entry name" value="F-box-like_dom_sf"/>
</dbReference>
<dbReference type="InterPro" id="IPR001810">
    <property type="entry name" value="F-box_dom"/>
</dbReference>
<accession>A0A5N6R7R6</accession>
<protein>
    <recommendedName>
        <fullName evidence="2">F-box domain-containing protein</fullName>
    </recommendedName>
</protein>
<feature type="region of interest" description="Disordered" evidence="1">
    <location>
        <begin position="24"/>
        <end position="51"/>
    </location>
</feature>
<dbReference type="Gene3D" id="1.20.1280.50">
    <property type="match status" value="1"/>
</dbReference>
<dbReference type="EMBL" id="CM017325">
    <property type="protein sequence ID" value="KAE8057059.1"/>
    <property type="molecule type" value="Genomic_DNA"/>
</dbReference>
<dbReference type="InterPro" id="IPR015915">
    <property type="entry name" value="Kelch-typ_b-propeller"/>
</dbReference>
<feature type="compositionally biased region" description="Polar residues" evidence="1">
    <location>
        <begin position="27"/>
        <end position="37"/>
    </location>
</feature>
<reference evidence="3 4" key="1">
    <citation type="submission" date="2019-06" db="EMBL/GenBank/DDBJ databases">
        <title>A chromosomal-level reference genome of Carpinus fangiana (Coryloideae, Betulaceae).</title>
        <authorList>
            <person name="Yang X."/>
            <person name="Wang Z."/>
            <person name="Zhang L."/>
            <person name="Hao G."/>
            <person name="Liu J."/>
            <person name="Yang Y."/>
        </authorList>
    </citation>
    <scope>NUCLEOTIDE SEQUENCE [LARGE SCALE GENOMIC DNA]</scope>
    <source>
        <strain evidence="3">Cfa_2016G</strain>
        <tissue evidence="3">Leaf</tissue>
    </source>
</reference>
<feature type="domain" description="F-box" evidence="2">
    <location>
        <begin position="53"/>
        <end position="99"/>
    </location>
</feature>
<gene>
    <name evidence="3" type="ORF">FH972_013780</name>
</gene>
<sequence>MTIRPVCLLLSGSGFTMKKNSPLVGGQRSNDQFQPITGTAKAKPKPASTEMDPKIWSRLPKELLEQILSCLPLKTLLNLRSTCKHFKSLVFSPPFISKHSSASSPFSSFLLLYHPLCFHHFPLYDSVLSTWRNFLPLSDLLPRKPPSFSLLSTSNGLVCLSLPSSSSFLVRNLLAGTSRLIDFPIYPFDFEAFTLVCSPVGYKLFAIRTGSSSTSAFVYDSSVLLWRKYDGLDPIPIDNHEQEGACYNGCLYFTTPEPFSIVCFDLESGRWERSDTELPDELTFVRLVSGEGKLYMIGGVGIDGISRSLKLWQFSETGNWVEVEILPEMMCRKFMSVCYHNYERVYCFWHQGRICVCCYTWPEILYYKVSRRTWHWLPKCPHLPDEWSCGIKWFSFVPKLYAPV</sequence>
<organism evidence="3 4">
    <name type="scientific">Carpinus fangiana</name>
    <dbReference type="NCBI Taxonomy" id="176857"/>
    <lineage>
        <taxon>Eukaryota</taxon>
        <taxon>Viridiplantae</taxon>
        <taxon>Streptophyta</taxon>
        <taxon>Embryophyta</taxon>
        <taxon>Tracheophyta</taxon>
        <taxon>Spermatophyta</taxon>
        <taxon>Magnoliopsida</taxon>
        <taxon>eudicotyledons</taxon>
        <taxon>Gunneridae</taxon>
        <taxon>Pentapetalae</taxon>
        <taxon>rosids</taxon>
        <taxon>fabids</taxon>
        <taxon>Fagales</taxon>
        <taxon>Betulaceae</taxon>
        <taxon>Carpinus</taxon>
    </lineage>
</organism>
<dbReference type="SUPFAM" id="SSF117281">
    <property type="entry name" value="Kelch motif"/>
    <property type="match status" value="1"/>
</dbReference>
<dbReference type="AlphaFoldDB" id="A0A5N6R7R6"/>
<dbReference type="InterPro" id="IPR050796">
    <property type="entry name" value="SCF_F-box_component"/>
</dbReference>
<dbReference type="OrthoDB" id="1703411at2759"/>
<dbReference type="Pfam" id="PF00646">
    <property type="entry name" value="F-box"/>
    <property type="match status" value="1"/>
</dbReference>
<evidence type="ECO:0000313" key="4">
    <source>
        <dbReference type="Proteomes" id="UP000327013"/>
    </source>
</evidence>